<keyword evidence="5" id="KW-0119">Carbohydrate metabolism</keyword>
<feature type="domain" description="NodB homology" evidence="8">
    <location>
        <begin position="563"/>
        <end position="753"/>
    </location>
</feature>
<evidence type="ECO:0000256" key="7">
    <source>
        <dbReference type="SAM" id="SignalP"/>
    </source>
</evidence>
<dbReference type="AlphaFoldDB" id="A0A6A6ULH9"/>
<evidence type="ECO:0000256" key="1">
    <source>
        <dbReference type="ARBA" id="ARBA00001941"/>
    </source>
</evidence>
<evidence type="ECO:0000256" key="5">
    <source>
        <dbReference type="ARBA" id="ARBA00023277"/>
    </source>
</evidence>
<dbReference type="EMBL" id="MU004232">
    <property type="protein sequence ID" value="KAF2672371.1"/>
    <property type="molecule type" value="Genomic_DNA"/>
</dbReference>
<proteinExistence type="predicted"/>
<keyword evidence="3 7" id="KW-0732">Signal</keyword>
<dbReference type="GO" id="GO:0016810">
    <property type="term" value="F:hydrolase activity, acting on carbon-nitrogen (but not peptide) bonds"/>
    <property type="evidence" value="ECO:0007669"/>
    <property type="project" value="InterPro"/>
</dbReference>
<evidence type="ECO:0000256" key="6">
    <source>
        <dbReference type="ARBA" id="ARBA00023285"/>
    </source>
</evidence>
<sequence>MHATLLGAYCVFFSILKQTLALCPAGLLIDDFSNHSEKRNNLRGFTSDDGSMSSIGSVAGGALSVTPKQGGYFYESLGCQAARSEGYDALQFVIQGPVGGSVGIELQTQPSCSQATKTSYYHTVTGLTGQKQSFTVPWTSWPSANPDAIVGLVWYAFSQNDVAWHLGSVRLACTIPKPAVSTPQGAESPVITGVPTIIVPKDTGACSNFLIEDFTSQSRMTFLYYNANLRPTSDDATMQSVTVDPVQNRGTFVPKNLGSYWFTQLGCMDTIGQYEGISMRINAPAGTQFVLQMGYSNSCGDTNVKDIDVATDVLGWTFDGTERLYSFKFSQFPGLDASKLHHFLLSRLVAPVTVGPISFYCKGSVSEYILHGSPQASAPQDEIAAPSGTAAPLIIDNFSNKDTNLLGQYHGGDDGMILTWGSRLLQIQSPDPDYSFYSQFTGTCKDMTAYESSYLHIKYVGSTSFSISLQQHNRGCNEAIAPYPETWDEVEASRYAANGDIYVPMSHFNIDKTRTIGVALKAWYSQDATIVSLIEIVPSVPAGFKIESKLPTGQLIFACKRPNSFAFCIDDGDPKLAQQVLSIIKQENIKVTFFTVGAPLLDLSTNLSNVYHEMTAQGHQIALHSYTHPKMEGLPNYDTIDWEYNNDLSVVKQTFPGLTSPYFRPPFGTEGARMRYRWTQASGNKNAYIVNWSVDVEDWLWATGSTPEKQLAAFKRDVDKGGNLVVMHYLYPSTVSYLQEFIQYAKMTGKQLMRLDQCMMDPNAPPL</sequence>
<gene>
    <name evidence="9" type="ORF">BT63DRAFT_477148</name>
</gene>
<organism evidence="9 10">
    <name type="scientific">Microthyrium microscopicum</name>
    <dbReference type="NCBI Taxonomy" id="703497"/>
    <lineage>
        <taxon>Eukaryota</taxon>
        <taxon>Fungi</taxon>
        <taxon>Dikarya</taxon>
        <taxon>Ascomycota</taxon>
        <taxon>Pezizomycotina</taxon>
        <taxon>Dothideomycetes</taxon>
        <taxon>Dothideomycetes incertae sedis</taxon>
        <taxon>Microthyriales</taxon>
        <taxon>Microthyriaceae</taxon>
        <taxon>Microthyrium</taxon>
    </lineage>
</organism>
<evidence type="ECO:0000256" key="3">
    <source>
        <dbReference type="ARBA" id="ARBA00022729"/>
    </source>
</evidence>
<dbReference type="Proteomes" id="UP000799302">
    <property type="component" value="Unassembled WGS sequence"/>
</dbReference>
<dbReference type="Pfam" id="PF01522">
    <property type="entry name" value="Polysacc_deac_1"/>
    <property type="match status" value="1"/>
</dbReference>
<protein>
    <submittedName>
        <fullName evidence="9">Glycoside hydrolase/deacetylase</fullName>
    </submittedName>
</protein>
<dbReference type="PROSITE" id="PS51677">
    <property type="entry name" value="NODB"/>
    <property type="match status" value="1"/>
</dbReference>
<evidence type="ECO:0000256" key="2">
    <source>
        <dbReference type="ARBA" id="ARBA00022723"/>
    </source>
</evidence>
<dbReference type="SUPFAM" id="SSF88713">
    <property type="entry name" value="Glycoside hydrolase/deacetylase"/>
    <property type="match status" value="1"/>
</dbReference>
<evidence type="ECO:0000256" key="4">
    <source>
        <dbReference type="ARBA" id="ARBA00022801"/>
    </source>
</evidence>
<keyword evidence="6" id="KW-0170">Cobalt</keyword>
<accession>A0A6A6ULH9</accession>
<dbReference type="CDD" id="cd10917">
    <property type="entry name" value="CE4_NodB_like_6s_7s"/>
    <property type="match status" value="1"/>
</dbReference>
<evidence type="ECO:0000313" key="10">
    <source>
        <dbReference type="Proteomes" id="UP000799302"/>
    </source>
</evidence>
<name>A0A6A6ULH9_9PEZI</name>
<dbReference type="PANTHER" id="PTHR46471:SF6">
    <property type="entry name" value="GLYCOSYL HYDROLASE"/>
    <property type="match status" value="1"/>
</dbReference>
<keyword evidence="2" id="KW-0479">Metal-binding</keyword>
<keyword evidence="10" id="KW-1185">Reference proteome</keyword>
<dbReference type="InterPro" id="IPR011330">
    <property type="entry name" value="Glyco_hydro/deAcase_b/a-brl"/>
</dbReference>
<reference evidence="9" key="1">
    <citation type="journal article" date="2020" name="Stud. Mycol.">
        <title>101 Dothideomycetes genomes: a test case for predicting lifestyles and emergence of pathogens.</title>
        <authorList>
            <person name="Haridas S."/>
            <person name="Albert R."/>
            <person name="Binder M."/>
            <person name="Bloem J."/>
            <person name="Labutti K."/>
            <person name="Salamov A."/>
            <person name="Andreopoulos B."/>
            <person name="Baker S."/>
            <person name="Barry K."/>
            <person name="Bills G."/>
            <person name="Bluhm B."/>
            <person name="Cannon C."/>
            <person name="Castanera R."/>
            <person name="Culley D."/>
            <person name="Daum C."/>
            <person name="Ezra D."/>
            <person name="Gonzalez J."/>
            <person name="Henrissat B."/>
            <person name="Kuo A."/>
            <person name="Liang C."/>
            <person name="Lipzen A."/>
            <person name="Lutzoni F."/>
            <person name="Magnuson J."/>
            <person name="Mondo S."/>
            <person name="Nolan M."/>
            <person name="Ohm R."/>
            <person name="Pangilinan J."/>
            <person name="Park H.-J."/>
            <person name="Ramirez L."/>
            <person name="Alfaro M."/>
            <person name="Sun H."/>
            <person name="Tritt A."/>
            <person name="Yoshinaga Y."/>
            <person name="Zwiers L.-H."/>
            <person name="Turgeon B."/>
            <person name="Goodwin S."/>
            <person name="Spatafora J."/>
            <person name="Crous P."/>
            <person name="Grigoriev I."/>
        </authorList>
    </citation>
    <scope>NUCLEOTIDE SEQUENCE</scope>
    <source>
        <strain evidence="9">CBS 115976</strain>
    </source>
</reference>
<dbReference type="InterPro" id="IPR002509">
    <property type="entry name" value="NODB_dom"/>
</dbReference>
<evidence type="ECO:0000259" key="8">
    <source>
        <dbReference type="PROSITE" id="PS51677"/>
    </source>
</evidence>
<feature type="chain" id="PRO_5025478525" evidence="7">
    <location>
        <begin position="22"/>
        <end position="767"/>
    </location>
</feature>
<comment type="cofactor">
    <cofactor evidence="1">
        <name>Co(2+)</name>
        <dbReference type="ChEBI" id="CHEBI:48828"/>
    </cofactor>
</comment>
<feature type="signal peptide" evidence="7">
    <location>
        <begin position="1"/>
        <end position="21"/>
    </location>
</feature>
<keyword evidence="4 9" id="KW-0378">Hydrolase</keyword>
<dbReference type="GO" id="GO:0046872">
    <property type="term" value="F:metal ion binding"/>
    <property type="evidence" value="ECO:0007669"/>
    <property type="project" value="UniProtKB-KW"/>
</dbReference>
<dbReference type="GO" id="GO:0005975">
    <property type="term" value="P:carbohydrate metabolic process"/>
    <property type="evidence" value="ECO:0007669"/>
    <property type="project" value="InterPro"/>
</dbReference>
<evidence type="ECO:0000313" key="9">
    <source>
        <dbReference type="EMBL" id="KAF2672371.1"/>
    </source>
</evidence>
<dbReference type="OrthoDB" id="2128708at2759"/>
<dbReference type="PANTHER" id="PTHR46471">
    <property type="entry name" value="CHITIN DEACETYLASE"/>
    <property type="match status" value="1"/>
</dbReference>
<dbReference type="Gene3D" id="3.20.20.370">
    <property type="entry name" value="Glycoside hydrolase/deacetylase"/>
    <property type="match status" value="1"/>
</dbReference>